<dbReference type="InterPro" id="IPR001680">
    <property type="entry name" value="WD40_rpt"/>
</dbReference>
<feature type="region of interest" description="Disordered" evidence="1">
    <location>
        <begin position="1748"/>
        <end position="1784"/>
    </location>
</feature>
<dbReference type="GO" id="GO:0003720">
    <property type="term" value="F:telomerase activity"/>
    <property type="evidence" value="ECO:0007669"/>
    <property type="project" value="TreeGrafter"/>
</dbReference>
<dbReference type="GO" id="GO:0005697">
    <property type="term" value="C:telomerase holoenzyme complex"/>
    <property type="evidence" value="ECO:0007669"/>
    <property type="project" value="TreeGrafter"/>
</dbReference>
<dbReference type="PROSITE" id="PS50082">
    <property type="entry name" value="WD_REPEATS_2"/>
    <property type="match status" value="1"/>
</dbReference>
<dbReference type="OrthoDB" id="427368at2759"/>
<dbReference type="InterPro" id="IPR015943">
    <property type="entry name" value="WD40/YVTN_repeat-like_dom_sf"/>
</dbReference>
<dbReference type="Proteomes" id="UP000675881">
    <property type="component" value="Chromosome 10"/>
</dbReference>
<dbReference type="PANTHER" id="PTHR44791:SF1">
    <property type="entry name" value="TELOMERASE PROTEIN COMPONENT 1"/>
    <property type="match status" value="1"/>
</dbReference>
<protein>
    <submittedName>
        <fullName evidence="2">TEP1</fullName>
    </submittedName>
</protein>
<dbReference type="Pfam" id="PF05731">
    <property type="entry name" value="TROVE"/>
    <property type="match status" value="2"/>
</dbReference>
<organism evidence="2 3">
    <name type="scientific">Lepeophtheirus salmonis</name>
    <name type="common">Salmon louse</name>
    <name type="synonym">Caligus salmonis</name>
    <dbReference type="NCBI Taxonomy" id="72036"/>
    <lineage>
        <taxon>Eukaryota</taxon>
        <taxon>Metazoa</taxon>
        <taxon>Ecdysozoa</taxon>
        <taxon>Arthropoda</taxon>
        <taxon>Crustacea</taxon>
        <taxon>Multicrustacea</taxon>
        <taxon>Hexanauplia</taxon>
        <taxon>Copepoda</taxon>
        <taxon>Siphonostomatoida</taxon>
        <taxon>Caligidae</taxon>
        <taxon>Lepeophtheirus</taxon>
    </lineage>
</organism>
<sequence>MRKYYNLNAISPCLPSQATTNSRNTTKNVVEDINGKTDTDTEFQGMEIQETRSLSFNKETEFFEEILDEPAEVEMYQDEYPKIEKPSLLKGFSEVPISIPKPDPALLKKFELMQICTTSLLSNPKLHEPEDLIRQKILSLCYELVVQDPVFILKLALYCRRECNFRAVSLLLLSFASFHGNVYKTYYCDYFQKCIMTPSEWVSIADFVASFELENKSSLPSMLRKAMTKKFSDFDEYQLAKYHKKGCSRKKKNSSNTEDVVLSDDDNNDDLNLPSSRSFNIKRLIRLLHIHHPQEFVMGLLGKKYPMSEDEFKKLKLKGKFQPENAGKRMRLQIPFTWETQVSLHGNKPQVWHDLILSKKNTIFVYNSVKNLSAIGSSKVFLHQYLYAYNALDEIGGRSERKLRIMRRRKKEKKNSIKEIWSQTDLDFSSELKNVLQETIQSSILRNLSPIEGHSLIFLVNYESIDHVWKDYGLIGFNAICLFTGLVIAQACKSYKLLSCGENGVEEHGRRKLTKEFFSMFIHDYCQHLWEKFGSLEMVRNYLYSIKDKQKIDNLILIFRNPPKKDTLDKFIKFIDYYRRISVNSSTMNLALLTIDGSLPYLFPLESNSRNVCISGFGDAALKTLSKLSSGQSQLEEVESIDSKYKIYNKKPLITPIARPKSQIIWTRVKIFVSSTFLDMFFGERNLLNYCVFPELRRRCRNINVEITPLDLRWGIPEDHSLETCMTRYCLERVQESDIFICFLELEIRLRGWQRAHFYFRDPLTLSLIKCENDISQFRESVNSEESGALNQLKEDIRNSGCPLYENYRASSLSKSNSNPVFSHFDEDFVRTVIDRLWKDILDIVSKKLVTRIDFMSSFISKETEEFIGRTKELEKMTEIILSHKNEFKCIEVQGTGKTAFLCKLATILSNTSDVIVIPFFSDGVMDSFCIMEYLEHQILQLHSKINIDDYTQSSKDDSYLSCIRVAKLISQIQTCGKLVCIIVDEPPKDNVSWIPYCKFPPGVRIIVSSNTSDYLMKKHLSSRRKKYHLDAFVSLDGIKDMKIKKELVVNFLKKMGDKVLTEAPLNNVLRLVASKKESGNIKYLKTLCSVLVSSDAIVNGNEKKKMIKEHLPGNLQDLYHFILERDDEDSHILEPILNILNECEGPSFNQLMRATQNILGKTVSSISLLRSLNRLEIFMEPSLKKVDGLGHTCFLEMNHDRVKDNSTFLMLEILNKDISMKLPDIERMTSFSKLAILCAATYEDIWIYGTDDCVIVEQKAKTMFGLYVHSPVTSLSFVQGSEVISVGLQDGTVSFWDINKRINVSNHPQIHFKPVSSIFLMPLSRSIVSTGLDVNESSILVGTWGGELLRVNIIDNEVSQKGLCCKGAICDIVVKLNVNDEILVSCSDTEGYVYIADIKLTLKKCWKLGSPSLTLTGNKLSFLSESEILIGCSDGCIRCFEFKSFNSNFYYYFNHVVNHRYHSLSGKYKIPTFEDDVVICMDSYEGKKVLGYNSGWIRFINKAQVSFCIKLINKEGELCQALMFQENIFILTTNKNRLVSFRFNEELREIYDLREITHVTSDFEYLNFIVPISRAKGIFIYPREDATFEIYQIPEETHNRIRKRPKIDSDIKTYTPILTSEKYFDPDNDFSSPVTFIDYNNGYIFMGSRIILALWKYSSDTNSLEKISEELCSHKINELILKSLPNKGDTFRCYGSYDETGLVTFDLSKVELFSVILYSNGSQERKRIWFNDSKLLSAKPLSEDINSECDDKCEGEKTQDNDETMSNSSRSEDDENSSSSSSDNGLSYNYYGKLKSARNSLIGIDWNSGYKHGIVTLGFEDGKQHEKMDSIEHFFHVNMSNFKVNLRDVASHVQMSESVDIFGSFDEKNMRQIPLVREAVEIYPRDQ</sequence>
<accession>A0A7R8CEG2</accession>
<gene>
    <name evidence="2" type="ORF">LSAA_2498</name>
</gene>
<dbReference type="Gene3D" id="2.130.10.10">
    <property type="entry name" value="YVTN repeat-like/Quinoprotein amine dehydrogenase"/>
    <property type="match status" value="1"/>
</dbReference>
<dbReference type="PROSITE" id="PS50988">
    <property type="entry name" value="TROVE"/>
    <property type="match status" value="1"/>
</dbReference>
<dbReference type="InterPro" id="IPR036322">
    <property type="entry name" value="WD40_repeat_dom_sf"/>
</dbReference>
<feature type="compositionally biased region" description="Basic and acidic residues" evidence="1">
    <location>
        <begin position="1750"/>
        <end position="1761"/>
    </location>
</feature>
<dbReference type="EMBL" id="HG994589">
    <property type="protein sequence ID" value="CAF2795021.1"/>
    <property type="molecule type" value="Genomic_DNA"/>
</dbReference>
<evidence type="ECO:0000313" key="3">
    <source>
        <dbReference type="Proteomes" id="UP000675881"/>
    </source>
</evidence>
<dbReference type="GO" id="GO:0000722">
    <property type="term" value="P:telomere maintenance via recombination"/>
    <property type="evidence" value="ECO:0007669"/>
    <property type="project" value="TreeGrafter"/>
</dbReference>
<evidence type="ECO:0000256" key="1">
    <source>
        <dbReference type="SAM" id="MobiDB-lite"/>
    </source>
</evidence>
<keyword evidence="3" id="KW-1185">Reference proteome</keyword>
<reference evidence="2" key="1">
    <citation type="submission" date="2021-02" db="EMBL/GenBank/DDBJ databases">
        <authorList>
            <person name="Bekaert M."/>
        </authorList>
    </citation>
    <scope>NUCLEOTIDE SEQUENCE</scope>
    <source>
        <strain evidence="2">IoA-00</strain>
    </source>
</reference>
<dbReference type="SUPFAM" id="SSF50978">
    <property type="entry name" value="WD40 repeat-like"/>
    <property type="match status" value="1"/>
</dbReference>
<dbReference type="SUPFAM" id="SSF140864">
    <property type="entry name" value="TROVE domain-like"/>
    <property type="match status" value="1"/>
</dbReference>
<proteinExistence type="predicted"/>
<evidence type="ECO:0000313" key="2">
    <source>
        <dbReference type="EMBL" id="CAF2795021.1"/>
    </source>
</evidence>
<dbReference type="SUPFAM" id="SSF52540">
    <property type="entry name" value="P-loop containing nucleoside triphosphate hydrolases"/>
    <property type="match status" value="1"/>
</dbReference>
<dbReference type="InterPro" id="IPR027417">
    <property type="entry name" value="P-loop_NTPase"/>
</dbReference>
<dbReference type="InterPro" id="IPR037214">
    <property type="entry name" value="TROVE_dom_sf"/>
</dbReference>
<name>A0A7R8CEG2_LEPSM</name>
<dbReference type="InterPro" id="IPR052652">
    <property type="entry name" value="Telomerase_Complex_Comp"/>
</dbReference>
<dbReference type="InterPro" id="IPR008858">
    <property type="entry name" value="TROVE_dom"/>
</dbReference>
<dbReference type="PANTHER" id="PTHR44791">
    <property type="entry name" value="TELOMERASE PROTEIN COMPONENT 1 TEP1"/>
    <property type="match status" value="1"/>
</dbReference>
<dbReference type="GO" id="GO:0070034">
    <property type="term" value="F:telomerase RNA binding"/>
    <property type="evidence" value="ECO:0007669"/>
    <property type="project" value="TreeGrafter"/>
</dbReference>